<dbReference type="PANTHER" id="PTHR32114:SF2">
    <property type="entry name" value="ABC TRANSPORTER ABCH.3"/>
    <property type="match status" value="1"/>
</dbReference>
<name>A0A382KRQ2_9ZZZZ</name>
<evidence type="ECO:0008006" key="2">
    <source>
        <dbReference type="Google" id="ProtNLM"/>
    </source>
</evidence>
<dbReference type="Gene3D" id="3.40.50.300">
    <property type="entry name" value="P-loop containing nucleotide triphosphate hydrolases"/>
    <property type="match status" value="1"/>
</dbReference>
<dbReference type="SUPFAM" id="SSF52540">
    <property type="entry name" value="P-loop containing nucleoside triphosphate hydrolases"/>
    <property type="match status" value="1"/>
</dbReference>
<dbReference type="InterPro" id="IPR027417">
    <property type="entry name" value="P-loop_NTPase"/>
</dbReference>
<protein>
    <recommendedName>
        <fullName evidence="2">SMC family ATPase</fullName>
    </recommendedName>
</protein>
<reference evidence="1" key="1">
    <citation type="submission" date="2018-05" db="EMBL/GenBank/DDBJ databases">
        <authorList>
            <person name="Lanie J.A."/>
            <person name="Ng W.-L."/>
            <person name="Kazmierczak K.M."/>
            <person name="Andrzejewski T.M."/>
            <person name="Davidsen T.M."/>
            <person name="Wayne K.J."/>
            <person name="Tettelin H."/>
            <person name="Glass J.I."/>
            <person name="Rusch D."/>
            <person name="Podicherti R."/>
            <person name="Tsui H.-C.T."/>
            <person name="Winkler M.E."/>
        </authorList>
    </citation>
    <scope>NUCLEOTIDE SEQUENCE</scope>
</reference>
<proteinExistence type="predicted"/>
<gene>
    <name evidence="1" type="ORF">METZ01_LOCUS280338</name>
</gene>
<feature type="non-terminal residue" evidence="1">
    <location>
        <position position="1"/>
    </location>
</feature>
<dbReference type="AlphaFoldDB" id="A0A382KRQ2"/>
<dbReference type="EMBL" id="UINC01082584">
    <property type="protein sequence ID" value="SVC27484.1"/>
    <property type="molecule type" value="Genomic_DNA"/>
</dbReference>
<sequence>IKPDLAENIDLSLDDLKKSLMLKQNSFEFLISKEKYLDETLSNNKDLYLKSEDLKFLELSFSRNGIQALIIENVLPSLELEANKLLSYLTENQLSINLQIRKGRRLKNTEDYSQEIDIIIGDENGAVREYETYSGGESFRIDFAIRIALSRLVSLRSGVRSPILFIDEGFGSQDQIGQDRLREAIQEVSNSENYKFKKIIVITHLESLKESFGVALEVSKNESSSYFSLN</sequence>
<accession>A0A382KRQ2</accession>
<organism evidence="1">
    <name type="scientific">marine metagenome</name>
    <dbReference type="NCBI Taxonomy" id="408172"/>
    <lineage>
        <taxon>unclassified sequences</taxon>
        <taxon>metagenomes</taxon>
        <taxon>ecological metagenomes</taxon>
    </lineage>
</organism>
<dbReference type="PANTHER" id="PTHR32114">
    <property type="entry name" value="ABC TRANSPORTER ABCH.3"/>
    <property type="match status" value="1"/>
</dbReference>
<evidence type="ECO:0000313" key="1">
    <source>
        <dbReference type="EMBL" id="SVC27484.1"/>
    </source>
</evidence>